<dbReference type="EMBL" id="CP076448">
    <property type="protein sequence ID" value="QXM24001.1"/>
    <property type="molecule type" value="Genomic_DNA"/>
</dbReference>
<dbReference type="Pfam" id="PF09837">
    <property type="entry name" value="DUF2064"/>
    <property type="match status" value="1"/>
</dbReference>
<dbReference type="PANTHER" id="PTHR36529">
    <property type="entry name" value="SLL1095 PROTEIN"/>
    <property type="match status" value="1"/>
</dbReference>
<dbReference type="KEGG" id="elio:KO353_12005"/>
<sequence>MAGPAVAVMAKAPEPGRAKTRLVPTLGEAGAALLARAFLIDSAALARRAAQSAGGEAFVVATPDSACDDLAALTGLPALPQGGGDLGARIVTTFAALFARGHAPVMLLGADTPALPEAHIARALALASADPGSAVFGPSGDGGYWTVVLSAPASVLFENIPWGSPTVLADTTAAASRAGIPIALAPAWDDVDQVSDLASLLAQLEADPTAAPATRAALARLGLRR</sequence>
<keyword evidence="2" id="KW-1185">Reference proteome</keyword>
<protein>
    <submittedName>
        <fullName evidence="1">TIGR04282 family arsenosugar biosynthesis glycosyltransferase</fullName>
    </submittedName>
</protein>
<evidence type="ECO:0000313" key="1">
    <source>
        <dbReference type="EMBL" id="QXM24001.1"/>
    </source>
</evidence>
<dbReference type="AlphaFoldDB" id="A0A975U0B6"/>
<reference evidence="1" key="1">
    <citation type="submission" date="2021-06" db="EMBL/GenBank/DDBJ databases">
        <title>Elioraea tepida, sp. nov., a moderately thermophilic aerobic anoxygenic phototrophic bacterium isolated from an alkaline siliceous hot spring mat community in Yellowstone National Park, WY, USA.</title>
        <authorList>
            <person name="Saini M.K."/>
            <person name="Yoshida S."/>
            <person name="Sebastian A."/>
            <person name="Hirose S."/>
            <person name="Hara E."/>
            <person name="Tamaki H."/>
            <person name="Soulier N.T."/>
            <person name="Albert I."/>
            <person name="Hanada S."/>
            <person name="Bryant D.A."/>
            <person name="Tank M."/>
        </authorList>
    </citation>
    <scope>NUCLEOTIDE SEQUENCE</scope>
    <source>
        <strain evidence="1">MS-P2</strain>
    </source>
</reference>
<organism evidence="1 2">
    <name type="scientific">Elioraea tepida</name>
    <dbReference type="NCBI Taxonomy" id="2843330"/>
    <lineage>
        <taxon>Bacteria</taxon>
        <taxon>Pseudomonadati</taxon>
        <taxon>Pseudomonadota</taxon>
        <taxon>Alphaproteobacteria</taxon>
        <taxon>Acetobacterales</taxon>
        <taxon>Elioraeaceae</taxon>
        <taxon>Elioraea</taxon>
    </lineage>
</organism>
<dbReference type="InterPro" id="IPR018641">
    <property type="entry name" value="Trfase_1_rSAM/seldom-assoc"/>
</dbReference>
<proteinExistence type="predicted"/>
<accession>A0A975U0B6</accession>
<gene>
    <name evidence="1" type="ORF">KO353_12005</name>
</gene>
<dbReference type="RefSeq" id="WP_218284950.1">
    <property type="nucleotide sequence ID" value="NZ_CP076448.1"/>
</dbReference>
<name>A0A975U0B6_9PROT</name>
<dbReference type="Proteomes" id="UP000694001">
    <property type="component" value="Chromosome"/>
</dbReference>
<dbReference type="PANTHER" id="PTHR36529:SF1">
    <property type="entry name" value="GLYCOSYLTRANSFERASE"/>
    <property type="match status" value="1"/>
</dbReference>
<evidence type="ECO:0000313" key="2">
    <source>
        <dbReference type="Proteomes" id="UP000694001"/>
    </source>
</evidence>
<dbReference type="NCBIfam" id="TIGR04282">
    <property type="entry name" value="glyco_like_cofC"/>
    <property type="match status" value="1"/>
</dbReference>